<feature type="transmembrane region" description="Helical" evidence="6">
    <location>
        <begin position="90"/>
        <end position="112"/>
    </location>
</feature>
<feature type="transmembrane region" description="Helical" evidence="6">
    <location>
        <begin position="29"/>
        <end position="53"/>
    </location>
</feature>
<dbReference type="Proteomes" id="UP000003856">
    <property type="component" value="Unassembled WGS sequence"/>
</dbReference>
<dbReference type="InterPro" id="IPR051401">
    <property type="entry name" value="GtrA_CellWall_Glycosyl"/>
</dbReference>
<evidence type="ECO:0000313" key="9">
    <source>
        <dbReference type="Proteomes" id="UP000003856"/>
    </source>
</evidence>
<evidence type="ECO:0000256" key="5">
    <source>
        <dbReference type="ARBA" id="ARBA00023136"/>
    </source>
</evidence>
<keyword evidence="9" id="KW-1185">Reference proteome</keyword>
<dbReference type="Pfam" id="PF04138">
    <property type="entry name" value="GtrA_DPMS_TM"/>
    <property type="match status" value="1"/>
</dbReference>
<dbReference type="AlphaFoldDB" id="C5T0P6"/>
<sequence length="121" mass="13757">MRFLIGGAINTGFSYLLYLALNRVLPYQWAYMLSYAAGIVFAYWFHAKFVFVVPLSWRRLFSFPLVYVVQYLGSALLLEGLVSGAGMSEMLAPLCVATVMLPITFVMSKLVLTWKRRLPCE</sequence>
<evidence type="ECO:0000256" key="2">
    <source>
        <dbReference type="ARBA" id="ARBA00009399"/>
    </source>
</evidence>
<feature type="transmembrane region" description="Helical" evidence="6">
    <location>
        <begin position="60"/>
        <end position="78"/>
    </location>
</feature>
<dbReference type="EMBL" id="ACQT01000006">
    <property type="protein sequence ID" value="EER61951.1"/>
    <property type="molecule type" value="Genomic_DNA"/>
</dbReference>
<dbReference type="RefSeq" id="WP_005793128.1">
    <property type="nucleotide sequence ID" value="NZ_ACQT01000006.1"/>
</dbReference>
<evidence type="ECO:0000259" key="7">
    <source>
        <dbReference type="Pfam" id="PF04138"/>
    </source>
</evidence>
<evidence type="ECO:0000256" key="6">
    <source>
        <dbReference type="SAM" id="Phobius"/>
    </source>
</evidence>
<evidence type="ECO:0000256" key="4">
    <source>
        <dbReference type="ARBA" id="ARBA00022989"/>
    </source>
</evidence>
<organism evidence="8 9">
    <name type="scientific">Acidovorax delafieldii 2AN</name>
    <dbReference type="NCBI Taxonomy" id="573060"/>
    <lineage>
        <taxon>Bacteria</taxon>
        <taxon>Pseudomonadati</taxon>
        <taxon>Pseudomonadota</taxon>
        <taxon>Betaproteobacteria</taxon>
        <taxon>Burkholderiales</taxon>
        <taxon>Comamonadaceae</taxon>
        <taxon>Acidovorax</taxon>
    </lineage>
</organism>
<evidence type="ECO:0000313" key="8">
    <source>
        <dbReference type="EMBL" id="EER61951.1"/>
    </source>
</evidence>
<dbReference type="GO" id="GO:0005886">
    <property type="term" value="C:plasma membrane"/>
    <property type="evidence" value="ECO:0007669"/>
    <property type="project" value="TreeGrafter"/>
</dbReference>
<dbReference type="PANTHER" id="PTHR38459:SF1">
    <property type="entry name" value="PROPHAGE BACTOPRENOL-LINKED GLUCOSE TRANSLOCASE HOMOLOG"/>
    <property type="match status" value="1"/>
</dbReference>
<comment type="similarity">
    <text evidence="2">Belongs to the GtrA family.</text>
</comment>
<keyword evidence="3 6" id="KW-0812">Transmembrane</keyword>
<protein>
    <submittedName>
        <fullName evidence="8">GtrA family protein</fullName>
    </submittedName>
</protein>
<evidence type="ECO:0000256" key="1">
    <source>
        <dbReference type="ARBA" id="ARBA00004141"/>
    </source>
</evidence>
<comment type="subcellular location">
    <subcellularLocation>
        <location evidence="1">Membrane</location>
        <topology evidence="1">Multi-pass membrane protein</topology>
    </subcellularLocation>
</comment>
<evidence type="ECO:0000256" key="3">
    <source>
        <dbReference type="ARBA" id="ARBA00022692"/>
    </source>
</evidence>
<keyword evidence="5 6" id="KW-0472">Membrane</keyword>
<dbReference type="GO" id="GO:0000271">
    <property type="term" value="P:polysaccharide biosynthetic process"/>
    <property type="evidence" value="ECO:0007669"/>
    <property type="project" value="InterPro"/>
</dbReference>
<gene>
    <name evidence="8" type="ORF">AcdelDRAFT_0476</name>
</gene>
<dbReference type="PATRIC" id="fig|573060.9.peg.4732"/>
<dbReference type="InterPro" id="IPR007267">
    <property type="entry name" value="GtrA_DPMS_TM"/>
</dbReference>
<reference evidence="8 9" key="1">
    <citation type="submission" date="2009-05" db="EMBL/GenBank/DDBJ databases">
        <title>The draft genome of Acidovorax delafieldii 2AN.</title>
        <authorList>
            <consortium name="US DOE Joint Genome Institute (JGI-PGF)"/>
            <person name="Lucas S."/>
            <person name="Copeland A."/>
            <person name="Lapidus A."/>
            <person name="Glavina del Rio T."/>
            <person name="Tice H."/>
            <person name="Bruce D."/>
            <person name="Goodwin L."/>
            <person name="Pitluck S."/>
            <person name="Larimer F."/>
            <person name="Land M.L."/>
            <person name="Hauser L."/>
            <person name="Shelobolina E.S."/>
            <person name="Picardal F."/>
            <person name="Roden E."/>
            <person name="Emerson D."/>
        </authorList>
    </citation>
    <scope>NUCLEOTIDE SEQUENCE [LARGE SCALE GENOMIC DNA]</scope>
    <source>
        <strain evidence="8 9">2AN</strain>
    </source>
</reference>
<dbReference type="PANTHER" id="PTHR38459">
    <property type="entry name" value="PROPHAGE BACTOPRENOL-LINKED GLUCOSE TRANSLOCASE HOMOLOG"/>
    <property type="match status" value="1"/>
</dbReference>
<proteinExistence type="inferred from homology"/>
<accession>C5T0P6</accession>
<name>C5T0P6_ACIDE</name>
<keyword evidence="4 6" id="KW-1133">Transmembrane helix</keyword>
<comment type="caution">
    <text evidence="8">The sequence shown here is derived from an EMBL/GenBank/DDBJ whole genome shotgun (WGS) entry which is preliminary data.</text>
</comment>
<feature type="domain" description="GtrA/DPMS transmembrane" evidence="7">
    <location>
        <begin position="2"/>
        <end position="111"/>
    </location>
</feature>